<feature type="transmembrane region" description="Helical" evidence="5">
    <location>
        <begin position="73"/>
        <end position="93"/>
    </location>
</feature>
<comment type="caution">
    <text evidence="6">The sequence shown here is derived from an EMBL/GenBank/DDBJ whole genome shotgun (WGS) entry which is preliminary data.</text>
</comment>
<evidence type="ECO:0000256" key="5">
    <source>
        <dbReference type="SAM" id="Phobius"/>
    </source>
</evidence>
<feature type="transmembrane region" description="Helical" evidence="5">
    <location>
        <begin position="100"/>
        <end position="119"/>
    </location>
</feature>
<dbReference type="EMBL" id="BAAAAF010000011">
    <property type="protein sequence ID" value="GAA0036629.1"/>
    <property type="molecule type" value="Genomic_DNA"/>
</dbReference>
<comment type="subcellular location">
    <subcellularLocation>
        <location evidence="1">Membrane</location>
        <topology evidence="1">Multi-pass membrane protein</topology>
    </subcellularLocation>
</comment>
<keyword evidence="4 5" id="KW-0472">Membrane</keyword>
<protein>
    <submittedName>
        <fullName evidence="6">DoxX family protein</fullName>
    </submittedName>
</protein>
<reference evidence="6 7" key="1">
    <citation type="submission" date="2024-01" db="EMBL/GenBank/DDBJ databases">
        <title>Characterization of antibiotic resistant novel bacterial strains and their environmental applications.</title>
        <authorList>
            <person name="Manzoor S."/>
            <person name="Abbas S."/>
            <person name="Arshad M."/>
            <person name="Ahmed I."/>
        </authorList>
    </citation>
    <scope>NUCLEOTIDE SEQUENCE [LARGE SCALE GENOMIC DNA]</scope>
    <source>
        <strain evidence="6 7">NCCP-602</strain>
    </source>
</reference>
<evidence type="ECO:0000256" key="1">
    <source>
        <dbReference type="ARBA" id="ARBA00004141"/>
    </source>
</evidence>
<feature type="transmembrane region" description="Helical" evidence="5">
    <location>
        <begin position="6"/>
        <end position="28"/>
    </location>
</feature>
<dbReference type="Proteomes" id="UP001498238">
    <property type="component" value="Unassembled WGS sequence"/>
</dbReference>
<dbReference type="InterPro" id="IPR032808">
    <property type="entry name" value="DoxX"/>
</dbReference>
<gene>
    <name evidence="6" type="ORF">NCCP602_25900</name>
</gene>
<keyword evidence="7" id="KW-1185">Reference proteome</keyword>
<feature type="transmembrane region" description="Helical" evidence="5">
    <location>
        <begin position="48"/>
        <end position="67"/>
    </location>
</feature>
<evidence type="ECO:0000313" key="7">
    <source>
        <dbReference type="Proteomes" id="UP001498238"/>
    </source>
</evidence>
<proteinExistence type="predicted"/>
<evidence type="ECO:0000313" key="6">
    <source>
        <dbReference type="EMBL" id="GAA0036629.1"/>
    </source>
</evidence>
<sequence length="121" mass="12873">MLALTILTWVLSGLLAALFLMAGTMKVINPHNADKPMPTLLDYTPGQVRVIGIAEILGAIGVILPALLGVLPWLTVVSALGLAAIQFLAIFAHRRHGEQFTMNIVLMVIALLVAVLRLIGA</sequence>
<accession>A0ABP3CB92</accession>
<dbReference type="RefSeq" id="WP_339393372.1">
    <property type="nucleotide sequence ID" value="NZ_BAAAAF010000011.1"/>
</dbReference>
<evidence type="ECO:0000256" key="2">
    <source>
        <dbReference type="ARBA" id="ARBA00022692"/>
    </source>
</evidence>
<evidence type="ECO:0000256" key="3">
    <source>
        <dbReference type="ARBA" id="ARBA00022989"/>
    </source>
</evidence>
<keyword evidence="3 5" id="KW-1133">Transmembrane helix</keyword>
<name>A0ABP3CB92_9MICO</name>
<organism evidence="6 7">
    <name type="scientific">Brevibacterium metallidurans</name>
    <dbReference type="NCBI Taxonomy" id="1482676"/>
    <lineage>
        <taxon>Bacteria</taxon>
        <taxon>Bacillati</taxon>
        <taxon>Actinomycetota</taxon>
        <taxon>Actinomycetes</taxon>
        <taxon>Micrococcales</taxon>
        <taxon>Brevibacteriaceae</taxon>
        <taxon>Brevibacterium</taxon>
    </lineage>
</organism>
<dbReference type="Pfam" id="PF13564">
    <property type="entry name" value="DoxX_2"/>
    <property type="match status" value="1"/>
</dbReference>
<evidence type="ECO:0000256" key="4">
    <source>
        <dbReference type="ARBA" id="ARBA00023136"/>
    </source>
</evidence>
<keyword evidence="2 5" id="KW-0812">Transmembrane</keyword>